<dbReference type="InterPro" id="IPR001005">
    <property type="entry name" value="SANT/Myb"/>
</dbReference>
<accession>A0A9W7XX13</accession>
<keyword evidence="1" id="KW-0805">Transcription regulation</keyword>
<dbReference type="PANTHER" id="PTHR46621:SF1">
    <property type="entry name" value="SNRNA-ACTIVATING PROTEIN COMPLEX SUBUNIT 4"/>
    <property type="match status" value="1"/>
</dbReference>
<dbReference type="GO" id="GO:0000978">
    <property type="term" value="F:RNA polymerase II cis-regulatory region sequence-specific DNA binding"/>
    <property type="evidence" value="ECO:0007669"/>
    <property type="project" value="TreeGrafter"/>
</dbReference>
<dbReference type="GO" id="GO:0042796">
    <property type="term" value="P:snRNA transcription by RNA polymerase III"/>
    <property type="evidence" value="ECO:0007669"/>
    <property type="project" value="TreeGrafter"/>
</dbReference>
<evidence type="ECO:0000256" key="1">
    <source>
        <dbReference type="ARBA" id="ARBA00023015"/>
    </source>
</evidence>
<evidence type="ECO:0000313" key="8">
    <source>
        <dbReference type="EMBL" id="KAJ1720019.1"/>
    </source>
</evidence>
<dbReference type="Gene3D" id="1.10.10.60">
    <property type="entry name" value="Homeodomain-like"/>
    <property type="match status" value="4"/>
</dbReference>
<dbReference type="CDD" id="cd00167">
    <property type="entry name" value="SANT"/>
    <property type="match status" value="4"/>
</dbReference>
<feature type="region of interest" description="Disordered" evidence="5">
    <location>
        <begin position="1"/>
        <end position="28"/>
    </location>
</feature>
<protein>
    <submittedName>
        <fullName evidence="8">Uncharacterized protein</fullName>
    </submittedName>
</protein>
<feature type="compositionally biased region" description="Acidic residues" evidence="5">
    <location>
        <begin position="52"/>
        <end position="76"/>
    </location>
</feature>
<dbReference type="PANTHER" id="PTHR46621">
    <property type="entry name" value="SNRNA-ACTIVATING PROTEIN COMPLEX SUBUNIT 4"/>
    <property type="match status" value="1"/>
</dbReference>
<dbReference type="InterPro" id="IPR051575">
    <property type="entry name" value="Myb-like_DNA-bd"/>
</dbReference>
<dbReference type="GO" id="GO:0042795">
    <property type="term" value="P:snRNA transcription by RNA polymerase II"/>
    <property type="evidence" value="ECO:0007669"/>
    <property type="project" value="TreeGrafter"/>
</dbReference>
<evidence type="ECO:0000256" key="5">
    <source>
        <dbReference type="SAM" id="MobiDB-lite"/>
    </source>
</evidence>
<feature type="compositionally biased region" description="Low complexity" evidence="5">
    <location>
        <begin position="648"/>
        <end position="684"/>
    </location>
</feature>
<dbReference type="PROSITE" id="PS51294">
    <property type="entry name" value="HTH_MYB"/>
    <property type="match status" value="4"/>
</dbReference>
<dbReference type="PROSITE" id="PS50090">
    <property type="entry name" value="MYB_LIKE"/>
    <property type="match status" value="4"/>
</dbReference>
<dbReference type="EMBL" id="JANBOJ010000307">
    <property type="protein sequence ID" value="KAJ1720019.1"/>
    <property type="molecule type" value="Genomic_DNA"/>
</dbReference>
<feature type="domain" description="HTH myb-type" evidence="7">
    <location>
        <begin position="451"/>
        <end position="506"/>
    </location>
</feature>
<name>A0A9W7XX13_9FUNG</name>
<evidence type="ECO:0000313" key="9">
    <source>
        <dbReference type="Proteomes" id="UP001149813"/>
    </source>
</evidence>
<keyword evidence="4" id="KW-0539">Nucleus</keyword>
<dbReference type="Pfam" id="PF00249">
    <property type="entry name" value="Myb_DNA-binding"/>
    <property type="match status" value="2"/>
</dbReference>
<keyword evidence="2" id="KW-0238">DNA-binding</keyword>
<gene>
    <name evidence="8" type="ORF">LPJ53_005295</name>
</gene>
<dbReference type="GO" id="GO:0019185">
    <property type="term" value="C:snRNA-activating protein complex"/>
    <property type="evidence" value="ECO:0007669"/>
    <property type="project" value="TreeGrafter"/>
</dbReference>
<feature type="domain" description="HTH myb-type" evidence="7">
    <location>
        <begin position="346"/>
        <end position="390"/>
    </location>
</feature>
<dbReference type="Proteomes" id="UP001149813">
    <property type="component" value="Unassembled WGS sequence"/>
</dbReference>
<feature type="domain" description="Myb-like" evidence="6">
    <location>
        <begin position="346"/>
        <end position="398"/>
    </location>
</feature>
<dbReference type="GO" id="GO:0001006">
    <property type="term" value="F:RNA polymerase III type 3 promoter sequence-specific DNA binding"/>
    <property type="evidence" value="ECO:0007669"/>
    <property type="project" value="TreeGrafter"/>
</dbReference>
<feature type="region of interest" description="Disordered" evidence="5">
    <location>
        <begin position="555"/>
        <end position="580"/>
    </location>
</feature>
<keyword evidence="3" id="KW-0804">Transcription</keyword>
<dbReference type="Pfam" id="PF13921">
    <property type="entry name" value="Myb_DNA-bind_6"/>
    <property type="match status" value="1"/>
</dbReference>
<dbReference type="SUPFAM" id="SSF46689">
    <property type="entry name" value="Homeodomain-like"/>
    <property type="match status" value="4"/>
</dbReference>
<reference evidence="8" key="1">
    <citation type="submission" date="2022-07" db="EMBL/GenBank/DDBJ databases">
        <title>Phylogenomic reconstructions and comparative analyses of Kickxellomycotina fungi.</title>
        <authorList>
            <person name="Reynolds N.K."/>
            <person name="Stajich J.E."/>
            <person name="Barry K."/>
            <person name="Grigoriev I.V."/>
            <person name="Crous P."/>
            <person name="Smith M.E."/>
        </authorList>
    </citation>
    <scope>NUCLEOTIDE SEQUENCE</scope>
    <source>
        <strain evidence="8">NBRC 32514</strain>
    </source>
</reference>
<feature type="domain" description="Myb-like" evidence="6">
    <location>
        <begin position="399"/>
        <end position="450"/>
    </location>
</feature>
<feature type="domain" description="HTH myb-type" evidence="7">
    <location>
        <begin position="399"/>
        <end position="448"/>
    </location>
</feature>
<feature type="domain" description="Myb-like" evidence="6">
    <location>
        <begin position="451"/>
        <end position="502"/>
    </location>
</feature>
<feature type="region of interest" description="Disordered" evidence="5">
    <location>
        <begin position="193"/>
        <end position="257"/>
    </location>
</feature>
<organism evidence="8 9">
    <name type="scientific">Coemansia erecta</name>
    <dbReference type="NCBI Taxonomy" id="147472"/>
    <lineage>
        <taxon>Eukaryota</taxon>
        <taxon>Fungi</taxon>
        <taxon>Fungi incertae sedis</taxon>
        <taxon>Zoopagomycota</taxon>
        <taxon>Kickxellomycotina</taxon>
        <taxon>Kickxellomycetes</taxon>
        <taxon>Kickxellales</taxon>
        <taxon>Kickxellaceae</taxon>
        <taxon>Coemansia</taxon>
    </lineage>
</organism>
<dbReference type="SMART" id="SM00717">
    <property type="entry name" value="SANT"/>
    <property type="match status" value="5"/>
</dbReference>
<feature type="compositionally biased region" description="Gly residues" evidence="5">
    <location>
        <begin position="200"/>
        <end position="213"/>
    </location>
</feature>
<dbReference type="InterPro" id="IPR017930">
    <property type="entry name" value="Myb_dom"/>
</dbReference>
<feature type="region of interest" description="Disordered" evidence="5">
    <location>
        <begin position="45"/>
        <end position="81"/>
    </location>
</feature>
<dbReference type="OrthoDB" id="2143914at2759"/>
<feature type="domain" description="Myb-like" evidence="6">
    <location>
        <begin position="503"/>
        <end position="554"/>
    </location>
</feature>
<evidence type="ECO:0000256" key="4">
    <source>
        <dbReference type="ARBA" id="ARBA00023242"/>
    </source>
</evidence>
<feature type="domain" description="HTH myb-type" evidence="7">
    <location>
        <begin position="511"/>
        <end position="558"/>
    </location>
</feature>
<feature type="region of interest" description="Disordered" evidence="5">
    <location>
        <begin position="647"/>
        <end position="688"/>
    </location>
</feature>
<proteinExistence type="predicted"/>
<evidence type="ECO:0000256" key="3">
    <source>
        <dbReference type="ARBA" id="ARBA00023163"/>
    </source>
</evidence>
<keyword evidence="9" id="KW-1185">Reference proteome</keyword>
<dbReference type="InterPro" id="IPR009057">
    <property type="entry name" value="Homeodomain-like_sf"/>
</dbReference>
<dbReference type="AlphaFoldDB" id="A0A9W7XX13"/>
<comment type="caution">
    <text evidence="8">The sequence shown here is derived from an EMBL/GenBank/DDBJ whole genome shotgun (WGS) entry which is preliminary data.</text>
</comment>
<evidence type="ECO:0000259" key="6">
    <source>
        <dbReference type="PROSITE" id="PS50090"/>
    </source>
</evidence>
<evidence type="ECO:0000256" key="2">
    <source>
        <dbReference type="ARBA" id="ARBA00023125"/>
    </source>
</evidence>
<evidence type="ECO:0000259" key="7">
    <source>
        <dbReference type="PROSITE" id="PS51294"/>
    </source>
</evidence>
<feature type="region of interest" description="Disordered" evidence="5">
    <location>
        <begin position="596"/>
        <end position="623"/>
    </location>
</feature>
<sequence>MAASTQKHADDRASVRDGGSGSPAADVEATKRTLQALVAAGIHAQGLLAESGSEDSGEEDSEDESSEDQGEDESEAEPSHAVTAGVDAEADADTSADADAGAHQALLSRMASSFRVLIDHGLTAAAAHGGAQDEAGTLGDDAAYALACETLASNLRCQRALRAQLAALDAAQQRNGELQAGIGALLTMQARASTRRGARRGGGGGGGGGGSGNGARSDDRGGIDPVTGEPRIAATAFVDANGTRPADNRDTVRKKKHPPIVYRARRWTDAEREALVRGVRASNRRIMAQRAYAQTQDPRSVWDVDALADGDLEMNLAGLDWKHIARQFVPQHKPVECAIQWATQDHPIINRAPWSKREERALAGVAAEHGGRDWVAIAKALGTQRTAAQCFQVFQRKLNADMSRSKWTAEEDRVLTEAVMAYGEGDWQAVAACLDNRTGQQVLHRWCKSINPAIRSGRWDRDEDVALLAAVRLYGVGQWTKIAKHVPGRTDVKCRERYMNVLTPDVNNTQWTPDEDARLVALVARVGIGKWSYVADMLGGRTDNQCWRHWRSLHKRGAAPDPPELDHVPDGDGDAPEEGTVASFPEWEAERNEAHLGFASTQGGGRKRKTTSGIESARKRQWKRATSTNFVPLLAAVPPLSAGLRAEPLSARSEPSRASRPPPSLLGSPPLGSPAPSSAALAAPSPSPLRRGRALNWTGLLHAGAERKPAALAGSADDAHLRPVLPTLLTATALQRLIAAVPAAADAFNAALVGIPDDAHPPAMADPPMAWLRQRIEALFIWPLMLGTLDLAEDEASV</sequence>